<evidence type="ECO:0000313" key="4">
    <source>
        <dbReference type="Proteomes" id="UP000683360"/>
    </source>
</evidence>
<keyword evidence="4" id="KW-1185">Reference proteome</keyword>
<dbReference type="AlphaFoldDB" id="A0A8S3V7C8"/>
<gene>
    <name evidence="3" type="ORF">MEDL_63983</name>
</gene>
<reference evidence="3" key="1">
    <citation type="submission" date="2021-03" db="EMBL/GenBank/DDBJ databases">
        <authorList>
            <person name="Bekaert M."/>
        </authorList>
    </citation>
    <scope>NUCLEOTIDE SEQUENCE</scope>
</reference>
<keyword evidence="1" id="KW-0175">Coiled coil</keyword>
<protein>
    <submittedName>
        <fullName evidence="3">Uncharacterized protein</fullName>
    </submittedName>
</protein>
<dbReference type="OrthoDB" id="6186400at2759"/>
<feature type="region of interest" description="Disordered" evidence="2">
    <location>
        <begin position="1"/>
        <end position="36"/>
    </location>
</feature>
<evidence type="ECO:0000256" key="2">
    <source>
        <dbReference type="SAM" id="MobiDB-lite"/>
    </source>
</evidence>
<comment type="caution">
    <text evidence="3">The sequence shown here is derived from an EMBL/GenBank/DDBJ whole genome shotgun (WGS) entry which is preliminary data.</text>
</comment>
<organism evidence="3 4">
    <name type="scientific">Mytilus edulis</name>
    <name type="common">Blue mussel</name>
    <dbReference type="NCBI Taxonomy" id="6550"/>
    <lineage>
        <taxon>Eukaryota</taxon>
        <taxon>Metazoa</taxon>
        <taxon>Spiralia</taxon>
        <taxon>Lophotrochozoa</taxon>
        <taxon>Mollusca</taxon>
        <taxon>Bivalvia</taxon>
        <taxon>Autobranchia</taxon>
        <taxon>Pteriomorphia</taxon>
        <taxon>Mytilida</taxon>
        <taxon>Mytiloidea</taxon>
        <taxon>Mytilidae</taxon>
        <taxon>Mytilinae</taxon>
        <taxon>Mytilus</taxon>
    </lineage>
</organism>
<proteinExistence type="predicted"/>
<accession>A0A8S3V7C8</accession>
<name>A0A8S3V7C8_MYTED</name>
<dbReference type="EMBL" id="CAJPWZ010003118">
    <property type="protein sequence ID" value="CAG2252382.1"/>
    <property type="molecule type" value="Genomic_DNA"/>
</dbReference>
<sequence length="271" mass="31458">MHDNRKQRVASKNLQAKKRVKQLQVDKRKRKGSGRVDSYEMAVMKSKLALDTSNVESEDQGETQRDSIVNVQRIVFDQPTRRVLWSRGSPKTIETPVVEEPATIAWESKARKRLFSPGPSFGTMESFLDLAVSIERLYPEKERIEAENRKLKQKVFDQPTRRVLWSRGSPKTIETPVVEEPATIAWESKARKRLFSPGPSFGTMESFLDLAVSIERLYPEKERIEAENRKLKQKVTKLKQKLNNRIWRLPILVVYDQELLKSSVVKLYSFD</sequence>
<feature type="compositionally biased region" description="Basic residues" evidence="2">
    <location>
        <begin position="7"/>
        <end position="33"/>
    </location>
</feature>
<evidence type="ECO:0000313" key="3">
    <source>
        <dbReference type="EMBL" id="CAG2252382.1"/>
    </source>
</evidence>
<dbReference type="Proteomes" id="UP000683360">
    <property type="component" value="Unassembled WGS sequence"/>
</dbReference>
<feature type="coiled-coil region" evidence="1">
    <location>
        <begin position="214"/>
        <end position="244"/>
    </location>
</feature>
<evidence type="ECO:0000256" key="1">
    <source>
        <dbReference type="SAM" id="Coils"/>
    </source>
</evidence>